<dbReference type="InterPro" id="IPR017972">
    <property type="entry name" value="Cyt_P450_CS"/>
</dbReference>
<dbReference type="InterPro" id="IPR002403">
    <property type="entry name" value="Cyt_P450_E_grp-IV"/>
</dbReference>
<keyword evidence="7 9" id="KW-0408">Iron</keyword>
<evidence type="ECO:0000313" key="11">
    <source>
        <dbReference type="EMBL" id="KAJ3578577.1"/>
    </source>
</evidence>
<dbReference type="PRINTS" id="PR00385">
    <property type="entry name" value="P450"/>
</dbReference>
<dbReference type="InterPro" id="IPR036396">
    <property type="entry name" value="Cyt_P450_sf"/>
</dbReference>
<dbReference type="InterPro" id="IPR050121">
    <property type="entry name" value="Cytochrome_P450_monoxygenase"/>
</dbReference>
<organism evidence="11 12">
    <name type="scientific">Xylaria arbuscula</name>
    <dbReference type="NCBI Taxonomy" id="114810"/>
    <lineage>
        <taxon>Eukaryota</taxon>
        <taxon>Fungi</taxon>
        <taxon>Dikarya</taxon>
        <taxon>Ascomycota</taxon>
        <taxon>Pezizomycotina</taxon>
        <taxon>Sordariomycetes</taxon>
        <taxon>Xylariomycetidae</taxon>
        <taxon>Xylariales</taxon>
        <taxon>Xylariaceae</taxon>
        <taxon>Xylaria</taxon>
    </lineage>
</organism>
<dbReference type="AlphaFoldDB" id="A0A9W8NLA4"/>
<comment type="cofactor">
    <cofactor evidence="1 9">
        <name>heme</name>
        <dbReference type="ChEBI" id="CHEBI:30413"/>
    </cofactor>
</comment>
<dbReference type="InterPro" id="IPR001128">
    <property type="entry name" value="Cyt_P450"/>
</dbReference>
<dbReference type="GO" id="GO:0004497">
    <property type="term" value="F:monooxygenase activity"/>
    <property type="evidence" value="ECO:0007669"/>
    <property type="project" value="UniProtKB-KW"/>
</dbReference>
<evidence type="ECO:0000256" key="9">
    <source>
        <dbReference type="PIRSR" id="PIRSR602403-1"/>
    </source>
</evidence>
<dbReference type="EMBL" id="JANPWZ010000196">
    <property type="protein sequence ID" value="KAJ3578577.1"/>
    <property type="molecule type" value="Genomic_DNA"/>
</dbReference>
<gene>
    <name evidence="11" type="ORF">NPX13_g1992</name>
</gene>
<dbReference type="PANTHER" id="PTHR24305:SF175">
    <property type="entry name" value="CYTOCHROME P450 MONOOXYGENASE PKFB"/>
    <property type="match status" value="1"/>
</dbReference>
<evidence type="ECO:0000256" key="7">
    <source>
        <dbReference type="ARBA" id="ARBA00023004"/>
    </source>
</evidence>
<keyword evidence="4 9" id="KW-0349">Heme</keyword>
<keyword evidence="5 9" id="KW-0479">Metal-binding</keyword>
<dbReference type="VEuPathDB" id="FungiDB:F4678DRAFT_23499"/>
<dbReference type="GO" id="GO:0005506">
    <property type="term" value="F:iron ion binding"/>
    <property type="evidence" value="ECO:0007669"/>
    <property type="project" value="InterPro"/>
</dbReference>
<reference evidence="11" key="1">
    <citation type="submission" date="2022-07" db="EMBL/GenBank/DDBJ databases">
        <title>Genome Sequence of Xylaria arbuscula.</title>
        <authorList>
            <person name="Buettner E."/>
        </authorList>
    </citation>
    <scope>NUCLEOTIDE SEQUENCE</scope>
    <source>
        <strain evidence="11">VT107</strain>
    </source>
</reference>
<evidence type="ECO:0000256" key="2">
    <source>
        <dbReference type="ARBA" id="ARBA00005179"/>
    </source>
</evidence>
<comment type="pathway">
    <text evidence="2">Secondary metabolite biosynthesis.</text>
</comment>
<comment type="similarity">
    <text evidence="3 10">Belongs to the cytochrome P450 family.</text>
</comment>
<dbReference type="PROSITE" id="PS00086">
    <property type="entry name" value="CYTOCHROME_P450"/>
    <property type="match status" value="1"/>
</dbReference>
<name>A0A9W8NLA4_9PEZI</name>
<keyword evidence="8 10" id="KW-0503">Monooxygenase</keyword>
<dbReference type="Gene3D" id="1.10.630.10">
    <property type="entry name" value="Cytochrome P450"/>
    <property type="match status" value="1"/>
</dbReference>
<evidence type="ECO:0008006" key="13">
    <source>
        <dbReference type="Google" id="ProtNLM"/>
    </source>
</evidence>
<accession>A0A9W8NLA4</accession>
<evidence type="ECO:0000256" key="6">
    <source>
        <dbReference type="ARBA" id="ARBA00023002"/>
    </source>
</evidence>
<dbReference type="PRINTS" id="PR00465">
    <property type="entry name" value="EP450IV"/>
</dbReference>
<dbReference type="PANTHER" id="PTHR24305">
    <property type="entry name" value="CYTOCHROME P450"/>
    <property type="match status" value="1"/>
</dbReference>
<evidence type="ECO:0000313" key="12">
    <source>
        <dbReference type="Proteomes" id="UP001148614"/>
    </source>
</evidence>
<evidence type="ECO:0000256" key="8">
    <source>
        <dbReference type="ARBA" id="ARBA00023033"/>
    </source>
</evidence>
<sequence length="551" mass="62082">MVSVSNPEVIPTLYPTRPGFPKSDLYATLRPYSKDNNGLKVVFNTQDEVLHKHLKSPIAPLYSLTNTVTFEPLVDEVLECFEQQLDMKFSGNGASFNFGNYLQYFAFDVMGTLTFSKRYGFLEKGQDVQGILAAIWSHWKGSAAVTQITWADPIVSRNRFVRAFRKTGGMAIIGFIDTVLRERLQEKRSTTSEKESSSTAVSKSRHVDFLDHFLRAKEEHDDLPPWAPTAWMFSNVLAGSDSTATVIRTVMCSIHHGGDHLLCNPETLEKLHRELSGAGVTMPYPRWAEVSNLPYLDACVQEGIRLHPPFSFHFERVVPSGGIELLGKFLPEGTVVGGNPWVTNRHEGTFGPRPDSWDPERWLKGGDAYRRKLEQMLLTFGAGRRVCLGKHIGILELKKVVPFLVMNYKMQVVDPEAFCAENALFFKQEGFFAKLEKQTEISKDSIITRHVSPYLKSSHNHLITHGILWRMCIRCTGNVRMLRQPSPAYNLAAHILGKPLEAAGTSADMNRIDYYRLTKANVQLTHAVAGYIAGYQVDRVVFWVELSAALR</sequence>
<dbReference type="Pfam" id="PF00067">
    <property type="entry name" value="p450"/>
    <property type="match status" value="1"/>
</dbReference>
<dbReference type="Proteomes" id="UP001148614">
    <property type="component" value="Unassembled WGS sequence"/>
</dbReference>
<proteinExistence type="inferred from homology"/>
<evidence type="ECO:0000256" key="1">
    <source>
        <dbReference type="ARBA" id="ARBA00001971"/>
    </source>
</evidence>
<evidence type="ECO:0000256" key="10">
    <source>
        <dbReference type="RuleBase" id="RU000461"/>
    </source>
</evidence>
<evidence type="ECO:0000256" key="3">
    <source>
        <dbReference type="ARBA" id="ARBA00010617"/>
    </source>
</evidence>
<evidence type="ECO:0000256" key="5">
    <source>
        <dbReference type="ARBA" id="ARBA00022723"/>
    </source>
</evidence>
<comment type="caution">
    <text evidence="11">The sequence shown here is derived from an EMBL/GenBank/DDBJ whole genome shotgun (WGS) entry which is preliminary data.</text>
</comment>
<dbReference type="GO" id="GO:0020037">
    <property type="term" value="F:heme binding"/>
    <property type="evidence" value="ECO:0007669"/>
    <property type="project" value="InterPro"/>
</dbReference>
<dbReference type="CDD" id="cd11060">
    <property type="entry name" value="CYP57A1-like"/>
    <property type="match status" value="1"/>
</dbReference>
<dbReference type="SUPFAM" id="SSF48264">
    <property type="entry name" value="Cytochrome P450"/>
    <property type="match status" value="1"/>
</dbReference>
<feature type="binding site" description="axial binding residue" evidence="9">
    <location>
        <position position="387"/>
    </location>
    <ligand>
        <name>heme</name>
        <dbReference type="ChEBI" id="CHEBI:30413"/>
    </ligand>
    <ligandPart>
        <name>Fe</name>
        <dbReference type="ChEBI" id="CHEBI:18248"/>
    </ligandPart>
</feature>
<evidence type="ECO:0000256" key="4">
    <source>
        <dbReference type="ARBA" id="ARBA00022617"/>
    </source>
</evidence>
<keyword evidence="12" id="KW-1185">Reference proteome</keyword>
<protein>
    <recommendedName>
        <fullName evidence="13">Pisatin demethylase</fullName>
    </recommendedName>
</protein>
<dbReference type="GO" id="GO:0016705">
    <property type="term" value="F:oxidoreductase activity, acting on paired donors, with incorporation or reduction of molecular oxygen"/>
    <property type="evidence" value="ECO:0007669"/>
    <property type="project" value="InterPro"/>
</dbReference>
<keyword evidence="6 10" id="KW-0560">Oxidoreductase</keyword>